<accession>A0ABQ4B0D4</accession>
<dbReference type="Proteomes" id="UP000624709">
    <property type="component" value="Unassembled WGS sequence"/>
</dbReference>
<dbReference type="PANTHER" id="PTHR33169">
    <property type="entry name" value="PADR-FAMILY TRANSCRIPTIONAL REGULATOR"/>
    <property type="match status" value="1"/>
</dbReference>
<dbReference type="Gene3D" id="1.10.10.10">
    <property type="entry name" value="Winged helix-like DNA-binding domain superfamily/Winged helix DNA-binding domain"/>
    <property type="match status" value="1"/>
</dbReference>
<dbReference type="RefSeq" id="WP_203823411.1">
    <property type="nucleotide sequence ID" value="NZ_BAAATY010000009.1"/>
</dbReference>
<comment type="caution">
    <text evidence="2">The sequence shown here is derived from an EMBL/GenBank/DDBJ whole genome shotgun (WGS) entry which is preliminary data.</text>
</comment>
<dbReference type="Pfam" id="PF03551">
    <property type="entry name" value="PadR"/>
    <property type="match status" value="1"/>
</dbReference>
<dbReference type="EMBL" id="BOMS01000005">
    <property type="protein sequence ID" value="GIE64125.1"/>
    <property type="molecule type" value="Genomic_DNA"/>
</dbReference>
<feature type="domain" description="Transcription regulator PadR N-terminal" evidence="1">
    <location>
        <begin position="15"/>
        <end position="87"/>
    </location>
</feature>
<gene>
    <name evidence="2" type="ORF">Apa02nite_002330</name>
</gene>
<dbReference type="InterPro" id="IPR036388">
    <property type="entry name" value="WH-like_DNA-bd_sf"/>
</dbReference>
<dbReference type="InterPro" id="IPR036390">
    <property type="entry name" value="WH_DNA-bd_sf"/>
</dbReference>
<name>A0ABQ4B0D4_9ACTN</name>
<dbReference type="InterPro" id="IPR005149">
    <property type="entry name" value="Tscrpt_reg_PadR_N"/>
</dbReference>
<evidence type="ECO:0000313" key="2">
    <source>
        <dbReference type="EMBL" id="GIE64125.1"/>
    </source>
</evidence>
<protein>
    <submittedName>
        <fullName evidence="2">PadR family transcriptional regulator</fullName>
    </submittedName>
</protein>
<sequence>MMSKPWLHGFLDLCLLAMLAERADYGYGLAQRLAAAGVADVPGGTLYPALLRLEEQGLAVPSWAPSESGPRRKYYEITPAGRTVLAEQAAQWSRFRTGVDTLLTAVAPR</sequence>
<proteinExistence type="predicted"/>
<dbReference type="InterPro" id="IPR052509">
    <property type="entry name" value="Metal_resp_DNA-bind_regulator"/>
</dbReference>
<reference evidence="2 3" key="1">
    <citation type="submission" date="2021-01" db="EMBL/GenBank/DDBJ databases">
        <title>Whole genome shotgun sequence of Actinoplanes palleronii NBRC 14916.</title>
        <authorList>
            <person name="Komaki H."/>
            <person name="Tamura T."/>
        </authorList>
    </citation>
    <scope>NUCLEOTIDE SEQUENCE [LARGE SCALE GENOMIC DNA]</scope>
    <source>
        <strain evidence="2 3">NBRC 14916</strain>
    </source>
</reference>
<dbReference type="PANTHER" id="PTHR33169:SF14">
    <property type="entry name" value="TRANSCRIPTIONAL REGULATOR RV3488"/>
    <property type="match status" value="1"/>
</dbReference>
<evidence type="ECO:0000313" key="3">
    <source>
        <dbReference type="Proteomes" id="UP000624709"/>
    </source>
</evidence>
<organism evidence="2 3">
    <name type="scientific">Actinoplanes palleronii</name>
    <dbReference type="NCBI Taxonomy" id="113570"/>
    <lineage>
        <taxon>Bacteria</taxon>
        <taxon>Bacillati</taxon>
        <taxon>Actinomycetota</taxon>
        <taxon>Actinomycetes</taxon>
        <taxon>Micromonosporales</taxon>
        <taxon>Micromonosporaceae</taxon>
        <taxon>Actinoplanes</taxon>
    </lineage>
</organism>
<keyword evidence="3" id="KW-1185">Reference proteome</keyword>
<dbReference type="SUPFAM" id="SSF46785">
    <property type="entry name" value="Winged helix' DNA-binding domain"/>
    <property type="match status" value="1"/>
</dbReference>
<evidence type="ECO:0000259" key="1">
    <source>
        <dbReference type="Pfam" id="PF03551"/>
    </source>
</evidence>